<dbReference type="InterPro" id="IPR036388">
    <property type="entry name" value="WH-like_DNA-bd_sf"/>
</dbReference>
<dbReference type="RefSeq" id="WP_045788002.1">
    <property type="nucleotide sequence ID" value="NZ_BHXC01000006.1"/>
</dbReference>
<dbReference type="PANTHER" id="PTHR43252:SF6">
    <property type="entry name" value="NEGATIVE TRANSCRIPTION REGULATOR PADR"/>
    <property type="match status" value="1"/>
</dbReference>
<protein>
    <recommendedName>
        <fullName evidence="5">PadR family transcriptional regulator</fullName>
    </recommendedName>
</protein>
<dbReference type="InterPro" id="IPR036390">
    <property type="entry name" value="WH_DNA-bd_sf"/>
</dbReference>
<evidence type="ECO:0000259" key="2">
    <source>
        <dbReference type="Pfam" id="PF10400"/>
    </source>
</evidence>
<dbReference type="Pfam" id="PF03551">
    <property type="entry name" value="PadR"/>
    <property type="match status" value="1"/>
</dbReference>
<feature type="domain" description="Transcription regulator PadR C-terminal" evidence="2">
    <location>
        <begin position="109"/>
        <end position="186"/>
    </location>
</feature>
<dbReference type="Gene3D" id="1.10.10.10">
    <property type="entry name" value="Winged helix-like DNA-binding domain superfamily/Winged helix DNA-binding domain"/>
    <property type="match status" value="1"/>
</dbReference>
<evidence type="ECO:0008006" key="5">
    <source>
        <dbReference type="Google" id="ProtNLM"/>
    </source>
</evidence>
<evidence type="ECO:0000259" key="1">
    <source>
        <dbReference type="Pfam" id="PF03551"/>
    </source>
</evidence>
<dbReference type="SUPFAM" id="SSF46785">
    <property type="entry name" value="Winged helix' DNA-binding domain"/>
    <property type="match status" value="1"/>
</dbReference>
<feature type="domain" description="Transcription regulator PadR N-terminal" evidence="1">
    <location>
        <begin position="22"/>
        <end position="94"/>
    </location>
</feature>
<accession>A0A401QX97</accession>
<evidence type="ECO:0000313" key="4">
    <source>
        <dbReference type="Proteomes" id="UP000288351"/>
    </source>
</evidence>
<dbReference type="Proteomes" id="UP000288351">
    <property type="component" value="Unassembled WGS sequence"/>
</dbReference>
<gene>
    <name evidence="3" type="ORF">SALB_02666</name>
</gene>
<dbReference type="EMBL" id="BHXC01000006">
    <property type="protein sequence ID" value="GCB89973.1"/>
    <property type="molecule type" value="Genomic_DNA"/>
</dbReference>
<dbReference type="PANTHER" id="PTHR43252">
    <property type="entry name" value="TRANSCRIPTIONAL REGULATOR YQJI"/>
    <property type="match status" value="1"/>
</dbReference>
<name>A0A401QX97_STRNR</name>
<dbReference type="InterPro" id="IPR005149">
    <property type="entry name" value="Tscrpt_reg_PadR_N"/>
</dbReference>
<dbReference type="Pfam" id="PF10400">
    <property type="entry name" value="Vir_act_alpha_C"/>
    <property type="match status" value="1"/>
</dbReference>
<dbReference type="InterPro" id="IPR018309">
    <property type="entry name" value="Tscrpt_reg_PadR_C"/>
</dbReference>
<evidence type="ECO:0000313" key="3">
    <source>
        <dbReference type="EMBL" id="GCB89973.1"/>
    </source>
</evidence>
<sequence>MTNRQKWEGTGPRDLPATAWAVLGLLSFRGARTGYELRKWADASLRFFYWSPAISQIYTELRRLERWGLATSRTSAPQEPRRYTLTDAGRAALAAWADGVDDPGPPVLKHPLVLRLWLGHLATPETLRALVERHLARTRDELAEVRGALRRAERVPQWAFPRVALAWSERRHLAELALAEEMLADLARLAAAGPATGA</sequence>
<reference evidence="3 4" key="1">
    <citation type="journal article" date="2019" name="Microbiol. Resour. Announc.">
        <title>Draft Genome Sequence of the Most Traditional epsilon-Poly-l-Lysine Producer, Streptomyces albulus NBRC14147.</title>
        <authorList>
            <person name="Yamanaka K."/>
            <person name="Hamano Y."/>
        </authorList>
    </citation>
    <scope>NUCLEOTIDE SEQUENCE [LARGE SCALE GENOMIC DNA]</scope>
    <source>
        <strain evidence="3 4">NBRC 14147</strain>
    </source>
</reference>
<organism evidence="3 4">
    <name type="scientific">Streptomyces noursei</name>
    <name type="common">Streptomyces albulus</name>
    <dbReference type="NCBI Taxonomy" id="1971"/>
    <lineage>
        <taxon>Bacteria</taxon>
        <taxon>Bacillati</taxon>
        <taxon>Actinomycetota</taxon>
        <taxon>Actinomycetes</taxon>
        <taxon>Kitasatosporales</taxon>
        <taxon>Streptomycetaceae</taxon>
        <taxon>Streptomyces</taxon>
    </lineage>
</organism>
<comment type="caution">
    <text evidence="3">The sequence shown here is derived from an EMBL/GenBank/DDBJ whole genome shotgun (WGS) entry which is preliminary data.</text>
</comment>
<dbReference type="AlphaFoldDB" id="A0A401QX97"/>
<proteinExistence type="predicted"/>